<dbReference type="EMBL" id="CP144914">
    <property type="protein sequence ID" value="WWD79195.1"/>
    <property type="molecule type" value="Genomic_DNA"/>
</dbReference>
<name>A0AAJ8N1C7_9BACI</name>
<comment type="similarity">
    <text evidence="1">Belongs to the folylpolyglutamate synthase family.</text>
</comment>
<evidence type="ECO:0000259" key="7">
    <source>
        <dbReference type="Pfam" id="PF08245"/>
    </source>
</evidence>
<dbReference type="InterPro" id="IPR001645">
    <property type="entry name" value="Folylpolyglutamate_synth"/>
</dbReference>
<dbReference type="PANTHER" id="PTHR11136:SF0">
    <property type="entry name" value="DIHYDROFOLATE SYNTHETASE-RELATED"/>
    <property type="match status" value="1"/>
</dbReference>
<evidence type="ECO:0000256" key="3">
    <source>
        <dbReference type="ARBA" id="ARBA00022723"/>
    </source>
</evidence>
<evidence type="ECO:0000256" key="4">
    <source>
        <dbReference type="ARBA" id="ARBA00022741"/>
    </source>
</evidence>
<sequence>MTASDRAFADREDAGIVYTLTRMEKLMEALGHPQNARPLIHAAGTNGKGSTVAFIDQLLQEGGKTTASFTTPSLGERHEQLTFNGVPVSKAIFDKAVELVLPAVQKTEAALGEKVSPFELLTAVVYTASAEILKPDVLIIEAGMGGRLDATNVAFKPAAVVLTSIGTDHAEYLGGTREAVAREKAGIMREGVRCISACGEEADAWLREEAEKTGAFFEPLAGDWSFAEPDMFIWKEESVRLPVPGEHQARNARAALAAVEELVQPKLSALARSSHPGRWEHFTEKVILDTAHNTEAVRELCRLAQTLTNVTFLTAVMRDKPVREMMNLMNQTGEVTVTAMPDARGMTEDEWYREFPELPFTARPAEWVTSQAERDGRTIIITGSHAFIRYMRSELIREQQ</sequence>
<dbReference type="RefSeq" id="WP_187254511.1">
    <property type="nucleotide sequence ID" value="NZ_CP144914.1"/>
</dbReference>
<keyword evidence="6" id="KW-0460">Magnesium</keyword>
<dbReference type="GO" id="GO:0005524">
    <property type="term" value="F:ATP binding"/>
    <property type="evidence" value="ECO:0007669"/>
    <property type="project" value="UniProtKB-KW"/>
</dbReference>
<dbReference type="SUPFAM" id="SSF53623">
    <property type="entry name" value="MurD-like peptide ligases, catalytic domain"/>
    <property type="match status" value="1"/>
</dbReference>
<dbReference type="InterPro" id="IPR013221">
    <property type="entry name" value="Mur_ligase_cen"/>
</dbReference>
<dbReference type="GO" id="GO:0008841">
    <property type="term" value="F:dihydrofolate synthase activity"/>
    <property type="evidence" value="ECO:0007669"/>
    <property type="project" value="TreeGrafter"/>
</dbReference>
<dbReference type="Gene3D" id="3.90.190.20">
    <property type="entry name" value="Mur ligase, C-terminal domain"/>
    <property type="match status" value="1"/>
</dbReference>
<evidence type="ECO:0000256" key="6">
    <source>
        <dbReference type="ARBA" id="ARBA00022842"/>
    </source>
</evidence>
<dbReference type="GO" id="GO:0004326">
    <property type="term" value="F:tetrahydrofolylpolyglutamate synthase activity"/>
    <property type="evidence" value="ECO:0007669"/>
    <property type="project" value="InterPro"/>
</dbReference>
<dbReference type="GO" id="GO:0046872">
    <property type="term" value="F:metal ion binding"/>
    <property type="evidence" value="ECO:0007669"/>
    <property type="project" value="UniProtKB-KW"/>
</dbReference>
<accession>A0AAJ8N1C7</accession>
<keyword evidence="4" id="KW-0547">Nucleotide-binding</keyword>
<protein>
    <submittedName>
        <fullName evidence="8">Mur ligase family protein</fullName>
    </submittedName>
</protein>
<gene>
    <name evidence="8" type="ORF">FTX54_012305</name>
</gene>
<dbReference type="GO" id="GO:0005737">
    <property type="term" value="C:cytoplasm"/>
    <property type="evidence" value="ECO:0007669"/>
    <property type="project" value="TreeGrafter"/>
</dbReference>
<keyword evidence="2 8" id="KW-0436">Ligase</keyword>
<dbReference type="AlphaFoldDB" id="A0AAJ8N1C7"/>
<evidence type="ECO:0000256" key="1">
    <source>
        <dbReference type="ARBA" id="ARBA00008276"/>
    </source>
</evidence>
<evidence type="ECO:0000313" key="9">
    <source>
        <dbReference type="Proteomes" id="UP000321816"/>
    </source>
</evidence>
<feature type="domain" description="Mur ligase central" evidence="7">
    <location>
        <begin position="43"/>
        <end position="259"/>
    </location>
</feature>
<dbReference type="NCBIfam" id="TIGR01499">
    <property type="entry name" value="folC"/>
    <property type="match status" value="1"/>
</dbReference>
<dbReference type="Gene3D" id="3.40.1190.10">
    <property type="entry name" value="Mur-like, catalytic domain"/>
    <property type="match status" value="1"/>
</dbReference>
<organism evidence="8 9">
    <name type="scientific">Alkalicoccus halolimnae</name>
    <dbReference type="NCBI Taxonomy" id="1667239"/>
    <lineage>
        <taxon>Bacteria</taxon>
        <taxon>Bacillati</taxon>
        <taxon>Bacillota</taxon>
        <taxon>Bacilli</taxon>
        <taxon>Bacillales</taxon>
        <taxon>Bacillaceae</taxon>
        <taxon>Alkalicoccus</taxon>
    </lineage>
</organism>
<dbReference type="Proteomes" id="UP000321816">
    <property type="component" value="Chromosome"/>
</dbReference>
<evidence type="ECO:0000256" key="5">
    <source>
        <dbReference type="ARBA" id="ARBA00022840"/>
    </source>
</evidence>
<dbReference type="InterPro" id="IPR036615">
    <property type="entry name" value="Mur_ligase_C_dom_sf"/>
</dbReference>
<proteinExistence type="inferred from homology"/>
<dbReference type="PANTHER" id="PTHR11136">
    <property type="entry name" value="FOLYLPOLYGLUTAMATE SYNTHASE-RELATED"/>
    <property type="match status" value="1"/>
</dbReference>
<keyword evidence="5" id="KW-0067">ATP-binding</keyword>
<evidence type="ECO:0000313" key="8">
    <source>
        <dbReference type="EMBL" id="WWD79195.1"/>
    </source>
</evidence>
<evidence type="ECO:0000256" key="2">
    <source>
        <dbReference type="ARBA" id="ARBA00022598"/>
    </source>
</evidence>
<dbReference type="KEGG" id="ahal:FTX54_012305"/>
<dbReference type="SUPFAM" id="SSF53244">
    <property type="entry name" value="MurD-like peptide ligases, peptide-binding domain"/>
    <property type="match status" value="1"/>
</dbReference>
<dbReference type="Pfam" id="PF08245">
    <property type="entry name" value="Mur_ligase_M"/>
    <property type="match status" value="1"/>
</dbReference>
<reference evidence="8 9" key="1">
    <citation type="submission" date="2024-01" db="EMBL/GenBank/DDBJ databases">
        <title>Complete Genome Sequence of Alkalicoccus halolimnae BZ-SZ-XJ29T, a Moderately Halophilic Bacterium Isolated from a Salt Lake.</title>
        <authorList>
            <person name="Zhao B."/>
        </authorList>
    </citation>
    <scope>NUCLEOTIDE SEQUENCE [LARGE SCALE GENOMIC DNA]</scope>
    <source>
        <strain evidence="8 9">BZ-SZ-XJ29</strain>
    </source>
</reference>
<keyword evidence="3" id="KW-0479">Metal-binding</keyword>
<dbReference type="InterPro" id="IPR036565">
    <property type="entry name" value="Mur-like_cat_sf"/>
</dbReference>
<keyword evidence="9" id="KW-1185">Reference proteome</keyword>